<dbReference type="AlphaFoldDB" id="A0A0F9TLP5"/>
<comment type="caution">
    <text evidence="1">The sequence shown here is derived from an EMBL/GenBank/DDBJ whole genome shotgun (WGS) entry which is preliminary data.</text>
</comment>
<accession>A0A0F9TLP5</accession>
<proteinExistence type="predicted"/>
<organism evidence="1">
    <name type="scientific">marine sediment metagenome</name>
    <dbReference type="NCBI Taxonomy" id="412755"/>
    <lineage>
        <taxon>unclassified sequences</taxon>
        <taxon>metagenomes</taxon>
        <taxon>ecological metagenomes</taxon>
    </lineage>
</organism>
<gene>
    <name evidence="1" type="ORF">LCGC14_0714060</name>
</gene>
<name>A0A0F9TLP5_9ZZZZ</name>
<dbReference type="EMBL" id="LAZR01001587">
    <property type="protein sequence ID" value="KKN42348.1"/>
    <property type="molecule type" value="Genomic_DNA"/>
</dbReference>
<dbReference type="PROSITE" id="PS51257">
    <property type="entry name" value="PROKAR_LIPOPROTEIN"/>
    <property type="match status" value="1"/>
</dbReference>
<evidence type="ECO:0000313" key="1">
    <source>
        <dbReference type="EMBL" id="KKN42348.1"/>
    </source>
</evidence>
<protein>
    <submittedName>
        <fullName evidence="1">Uncharacterized protein</fullName>
    </submittedName>
</protein>
<sequence length="422" mass="44371">MSSYCNKWLKIAISISLFTFLAISTMSPPAWAACSPSVTRSKDWGTSEVLTDTDLEAEYDRGYTARNDCLGPSGHKHNDTDSPNLDWDDIWSDAAHDHSDAAEGGASSFDWDSVWTDAVHSHESAGEGGTVEAHASTVVESITVGLISTEASSVNQILTVDGDGGASWSTPAIWVRDGVQIANNGSDANNDIDVDYDALTVSTNGDADGALSLLSDGNFTAALDGSAGCNAIDTSSESGDTWYYVWVISKANGSTPCVVLSTASDFPSVTLPVDYTSGRIAGVIRNNGSSNIIAFDHPKAGHYYRFRDPIKDVSDSTMENDTGKTGTLTVPPNTLAHVRAHATESSGTTVAIAVFPTNASDDTANLDEASFSYLTASSTIEGSGVDLVLVDSSSQMKYMVAEATAAIATVNTLGFWDNYAGE</sequence>
<reference evidence="1" key="1">
    <citation type="journal article" date="2015" name="Nature">
        <title>Complex archaea that bridge the gap between prokaryotes and eukaryotes.</title>
        <authorList>
            <person name="Spang A."/>
            <person name="Saw J.H."/>
            <person name="Jorgensen S.L."/>
            <person name="Zaremba-Niedzwiedzka K."/>
            <person name="Martijn J."/>
            <person name="Lind A.E."/>
            <person name="van Eijk R."/>
            <person name="Schleper C."/>
            <person name="Guy L."/>
            <person name="Ettema T.J."/>
        </authorList>
    </citation>
    <scope>NUCLEOTIDE SEQUENCE</scope>
</reference>